<keyword evidence="3" id="KW-0812">Transmembrane</keyword>
<accession>A0A2A8D4K7</accession>
<keyword evidence="3" id="KW-1133">Transmembrane helix</keyword>
<dbReference type="RefSeq" id="WP_098042780.1">
    <property type="nucleotide sequence ID" value="NZ_CAURLQ010000021.1"/>
</dbReference>
<evidence type="ECO:0000259" key="4">
    <source>
        <dbReference type="Pfam" id="PF13458"/>
    </source>
</evidence>
<dbReference type="Proteomes" id="UP000219947">
    <property type="component" value="Unassembled WGS sequence"/>
</dbReference>
<evidence type="ECO:0000256" key="1">
    <source>
        <dbReference type="ARBA" id="ARBA00010062"/>
    </source>
</evidence>
<feature type="domain" description="Leucine-binding protein" evidence="4">
    <location>
        <begin position="109"/>
        <end position="393"/>
    </location>
</feature>
<dbReference type="SUPFAM" id="SSF53822">
    <property type="entry name" value="Periplasmic binding protein-like I"/>
    <property type="match status" value="1"/>
</dbReference>
<evidence type="ECO:0000256" key="3">
    <source>
        <dbReference type="SAM" id="Phobius"/>
    </source>
</evidence>
<dbReference type="AlphaFoldDB" id="A0A2A8D4K7"/>
<sequence>MTPEPQLEEEQTSRRVPLTIIGWGALLGVLLLVIVVAAHLLRPDIRPLRAPGDTEAIAPVVPQEITLPNNNNRDAKIGIIMTYGEDAEGSEWVLPAQGAAVAAHRLDLGKTPVQLTVANDKGTPDGARDAVEKLKSEGVQGIIISSSGEHIKGATNAARESSIPVIEVYDSVDTGRGVWSLAPTPEQLSQAYMQASQPSTQSIVIAPKDTELKIPQVAAKHAYDRDTDVRELAQDVKKESQSYGTSANIFVSGSAIRQAKIVKELQYAGVTAQILLSPQAVSPIFARTLVAEGGTVSANLTTVGYNMSDSLALQSDDPGRGLAAFLEAVRVMGQDSSYMTLQDDQAFKSAAPYADARSHNAVLAFAYAIDKVHERKPEAVTRVLESMRLDAAQAIAGDALDFTHENPTTAPVQTLHATEQSLGLRPEPSNDQEPRIVWFAERGTRTETYNE</sequence>
<comment type="caution">
    <text evidence="5">The sequence shown here is derived from an EMBL/GenBank/DDBJ whole genome shotgun (WGS) entry which is preliminary data.</text>
</comment>
<dbReference type="InterPro" id="IPR028081">
    <property type="entry name" value="Leu-bd"/>
</dbReference>
<feature type="transmembrane region" description="Helical" evidence="3">
    <location>
        <begin position="20"/>
        <end position="41"/>
    </location>
</feature>
<reference evidence="5" key="1">
    <citation type="submission" date="2017-10" db="EMBL/GenBank/DDBJ databases">
        <title>Kefir isolates.</title>
        <authorList>
            <person name="Kim Y."/>
            <person name="Blasche S."/>
        </authorList>
    </citation>
    <scope>NUCLEOTIDE SEQUENCE [LARGE SCALE GENOMIC DNA]</scope>
    <source>
        <strain evidence="5">OG2-2</strain>
    </source>
</reference>
<protein>
    <recommendedName>
        <fullName evidence="4">Leucine-binding protein domain-containing protein</fullName>
    </recommendedName>
</protein>
<dbReference type="InterPro" id="IPR028082">
    <property type="entry name" value="Peripla_BP_I"/>
</dbReference>
<organism evidence="5 6">
    <name type="scientific">Rothia dentocariosa</name>
    <dbReference type="NCBI Taxonomy" id="2047"/>
    <lineage>
        <taxon>Bacteria</taxon>
        <taxon>Bacillati</taxon>
        <taxon>Actinomycetota</taxon>
        <taxon>Actinomycetes</taxon>
        <taxon>Micrococcales</taxon>
        <taxon>Micrococcaceae</taxon>
        <taxon>Rothia</taxon>
    </lineage>
</organism>
<dbReference type="Pfam" id="PF13458">
    <property type="entry name" value="Peripla_BP_6"/>
    <property type="match status" value="1"/>
</dbReference>
<proteinExistence type="inferred from homology"/>
<dbReference type="EMBL" id="PDEV01000003">
    <property type="protein sequence ID" value="PEN15895.1"/>
    <property type="molecule type" value="Genomic_DNA"/>
</dbReference>
<dbReference type="Gene3D" id="3.40.50.2300">
    <property type="match status" value="1"/>
</dbReference>
<evidence type="ECO:0000256" key="2">
    <source>
        <dbReference type="ARBA" id="ARBA00022729"/>
    </source>
</evidence>
<gene>
    <name evidence="5" type="ORF">CRM92_07275</name>
</gene>
<comment type="similarity">
    <text evidence="1">Belongs to the leucine-binding protein family.</text>
</comment>
<evidence type="ECO:0000313" key="5">
    <source>
        <dbReference type="EMBL" id="PEN15895.1"/>
    </source>
</evidence>
<keyword evidence="3" id="KW-0472">Membrane</keyword>
<keyword evidence="2" id="KW-0732">Signal</keyword>
<name>A0A2A8D4K7_9MICC</name>
<keyword evidence="6" id="KW-1185">Reference proteome</keyword>
<evidence type="ECO:0000313" key="6">
    <source>
        <dbReference type="Proteomes" id="UP000219947"/>
    </source>
</evidence>